<dbReference type="KEGG" id="pco:PHACADRAFT_262343"/>
<dbReference type="SUPFAM" id="SSF53927">
    <property type="entry name" value="Cytidine deaminase-like"/>
    <property type="match status" value="1"/>
</dbReference>
<dbReference type="Proteomes" id="UP000008370">
    <property type="component" value="Unassembled WGS sequence"/>
</dbReference>
<dbReference type="AlphaFoldDB" id="K5VZ99"/>
<dbReference type="EMBL" id="JH930476">
    <property type="protein sequence ID" value="EKM51929.1"/>
    <property type="molecule type" value="Genomic_DNA"/>
</dbReference>
<keyword evidence="6" id="KW-1185">Reference proteome</keyword>
<dbReference type="RefSeq" id="XP_007399721.1">
    <property type="nucleotide sequence ID" value="XM_007399659.1"/>
</dbReference>
<evidence type="ECO:0000313" key="5">
    <source>
        <dbReference type="EMBL" id="EKM51929.1"/>
    </source>
</evidence>
<dbReference type="CDD" id="cd01285">
    <property type="entry name" value="nucleoside_deaminase"/>
    <property type="match status" value="1"/>
</dbReference>
<dbReference type="OrthoDB" id="3180714at2759"/>
<evidence type="ECO:0000256" key="3">
    <source>
        <dbReference type="SAM" id="MobiDB-lite"/>
    </source>
</evidence>
<feature type="domain" description="CMP/dCMP-type deaminase" evidence="4">
    <location>
        <begin position="233"/>
        <end position="284"/>
    </location>
</feature>
<dbReference type="PANTHER" id="PTHR11079">
    <property type="entry name" value="CYTOSINE DEAMINASE FAMILY MEMBER"/>
    <property type="match status" value="1"/>
</dbReference>
<keyword evidence="1" id="KW-0819">tRNA processing</keyword>
<dbReference type="InterPro" id="IPR002125">
    <property type="entry name" value="CMP_dCMP_dom"/>
</dbReference>
<dbReference type="GO" id="GO:0052717">
    <property type="term" value="F:tRNA-specific adenosine-34 deaminase activity"/>
    <property type="evidence" value="ECO:0007669"/>
    <property type="project" value="TreeGrafter"/>
</dbReference>
<name>K5VZ99_PHACS</name>
<evidence type="ECO:0000256" key="1">
    <source>
        <dbReference type="ARBA" id="ARBA00022694"/>
    </source>
</evidence>
<dbReference type="GO" id="GO:0008033">
    <property type="term" value="P:tRNA processing"/>
    <property type="evidence" value="ECO:0007669"/>
    <property type="project" value="UniProtKB-KW"/>
</dbReference>
<organism evidence="5 6">
    <name type="scientific">Phanerochaete carnosa (strain HHB-10118-sp)</name>
    <name type="common">White-rot fungus</name>
    <name type="synonym">Peniophora carnosa</name>
    <dbReference type="NCBI Taxonomy" id="650164"/>
    <lineage>
        <taxon>Eukaryota</taxon>
        <taxon>Fungi</taxon>
        <taxon>Dikarya</taxon>
        <taxon>Basidiomycota</taxon>
        <taxon>Agaricomycotina</taxon>
        <taxon>Agaricomycetes</taxon>
        <taxon>Polyporales</taxon>
        <taxon>Phanerochaetaceae</taxon>
        <taxon>Phanerochaete</taxon>
    </lineage>
</organism>
<feature type="region of interest" description="Disordered" evidence="3">
    <location>
        <begin position="214"/>
        <end position="240"/>
    </location>
</feature>
<dbReference type="STRING" id="650164.K5VZ99"/>
<dbReference type="GO" id="GO:0005737">
    <property type="term" value="C:cytoplasm"/>
    <property type="evidence" value="ECO:0007669"/>
    <property type="project" value="TreeGrafter"/>
</dbReference>
<dbReference type="GeneID" id="18918255"/>
<dbReference type="InParanoid" id="K5VZ99"/>
<dbReference type="PANTHER" id="PTHR11079:SF156">
    <property type="entry name" value="INACTIVE TRNA-SPECIFIC ADENOSINE DEAMINASE-LIKE PROTEIN 3-RELATED"/>
    <property type="match status" value="1"/>
</dbReference>
<protein>
    <recommendedName>
        <fullName evidence="4">CMP/dCMP-type deaminase domain-containing protein</fullName>
    </recommendedName>
</protein>
<evidence type="ECO:0000313" key="6">
    <source>
        <dbReference type="Proteomes" id="UP000008370"/>
    </source>
</evidence>
<evidence type="ECO:0000259" key="4">
    <source>
        <dbReference type="Pfam" id="PF00383"/>
    </source>
</evidence>
<comment type="similarity">
    <text evidence="2">Belongs to the cytidine and deoxycytidylate deaminase family. ADAT3 subfamily.</text>
</comment>
<accession>K5VZ99</accession>
<dbReference type="Pfam" id="PF00383">
    <property type="entry name" value="dCMP_cyt_deam_1"/>
    <property type="match status" value="1"/>
</dbReference>
<dbReference type="FunCoup" id="K5VZ99">
    <property type="interactions" value="338"/>
</dbReference>
<reference evidence="5 6" key="1">
    <citation type="journal article" date="2012" name="BMC Genomics">
        <title>Comparative genomics of the white-rot fungi, Phanerochaete carnosa and P. chrysosporium, to elucidate the genetic basis of the distinct wood types they colonize.</title>
        <authorList>
            <person name="Suzuki H."/>
            <person name="MacDonald J."/>
            <person name="Syed K."/>
            <person name="Salamov A."/>
            <person name="Hori C."/>
            <person name="Aerts A."/>
            <person name="Henrissat B."/>
            <person name="Wiebenga A."/>
            <person name="vanKuyk P.A."/>
            <person name="Barry K."/>
            <person name="Lindquist E."/>
            <person name="LaButti K."/>
            <person name="Lapidus A."/>
            <person name="Lucas S."/>
            <person name="Coutinho P."/>
            <person name="Gong Y."/>
            <person name="Samejima M."/>
            <person name="Mahadevan R."/>
            <person name="Abou-Zaid M."/>
            <person name="de Vries R.P."/>
            <person name="Igarashi K."/>
            <person name="Yadav J.S."/>
            <person name="Grigoriev I.V."/>
            <person name="Master E.R."/>
        </authorList>
    </citation>
    <scope>NUCLEOTIDE SEQUENCE [LARGE SCALE GENOMIC DNA]</scope>
    <source>
        <strain evidence="5 6">HHB-10118-sp</strain>
    </source>
</reference>
<dbReference type="InterPro" id="IPR016193">
    <property type="entry name" value="Cytidine_deaminase-like"/>
</dbReference>
<gene>
    <name evidence="5" type="ORF">PHACADRAFT_262343</name>
</gene>
<sequence>MPEDQLPFTRMKLVDDEAEDDPSAVRTESAWAVDISEPRHTNALLKWLKQSGLDTPTLAHLKRIRKQNGKTALLLTSVALSPEVPPLPSDIPLSEPYVVDVPKGPALTQKAVKAKATFWPTIYAPRKKGELEPLTRGQVRWAWDAMRTVVADAKAAKEKDELPIVAHVPVPYDPEIKASTQLLSPLTGYDTRRSTSHPLRHAVLNLVRKVADYRAPPDESTPPATEPAGSISQAPSAESVDIDTASRNGAHYLLTSLTAFLSHEPCIMCSMALLHSRVKEIYYLKPMEKTGGCGGCACVPKLEGVNHRFAISRWSKGVDELAADVLDLDEATDA</sequence>
<proteinExistence type="inferred from homology"/>
<dbReference type="HOGENOM" id="CLU_013817_0_0_1"/>
<dbReference type="GO" id="GO:0005634">
    <property type="term" value="C:nucleus"/>
    <property type="evidence" value="ECO:0007669"/>
    <property type="project" value="TreeGrafter"/>
</dbReference>
<evidence type="ECO:0000256" key="2">
    <source>
        <dbReference type="ARBA" id="ARBA00038160"/>
    </source>
</evidence>
<dbReference type="Gene3D" id="3.40.140.10">
    <property type="entry name" value="Cytidine Deaminase, domain 2"/>
    <property type="match status" value="1"/>
</dbReference>